<organism evidence="1 2">
    <name type="scientific">Rugosimonospora acidiphila</name>
    <dbReference type="NCBI Taxonomy" id="556531"/>
    <lineage>
        <taxon>Bacteria</taxon>
        <taxon>Bacillati</taxon>
        <taxon>Actinomycetota</taxon>
        <taxon>Actinomycetes</taxon>
        <taxon>Micromonosporales</taxon>
        <taxon>Micromonosporaceae</taxon>
        <taxon>Rugosimonospora</taxon>
    </lineage>
</organism>
<reference evidence="2" key="1">
    <citation type="journal article" date="2019" name="Int. J. Syst. Evol. Microbiol.">
        <title>The Global Catalogue of Microorganisms (GCM) 10K type strain sequencing project: providing services to taxonomists for standard genome sequencing and annotation.</title>
        <authorList>
            <consortium name="The Broad Institute Genomics Platform"/>
            <consortium name="The Broad Institute Genome Sequencing Center for Infectious Disease"/>
            <person name="Wu L."/>
            <person name="Ma J."/>
        </authorList>
    </citation>
    <scope>NUCLEOTIDE SEQUENCE [LARGE SCALE GENOMIC DNA]</scope>
    <source>
        <strain evidence="2">JCM 18304</strain>
    </source>
</reference>
<dbReference type="EMBL" id="BAABJQ010000031">
    <property type="protein sequence ID" value="GAA5197977.1"/>
    <property type="molecule type" value="Genomic_DNA"/>
</dbReference>
<keyword evidence="2" id="KW-1185">Reference proteome</keyword>
<dbReference type="InterPro" id="IPR009334">
    <property type="entry name" value="DUF993"/>
</dbReference>
<comment type="caution">
    <text evidence="1">The sequence shown here is derived from an EMBL/GenBank/DDBJ whole genome shotgun (WGS) entry which is preliminary data.</text>
</comment>
<evidence type="ECO:0000313" key="2">
    <source>
        <dbReference type="Proteomes" id="UP001501570"/>
    </source>
</evidence>
<dbReference type="Gene3D" id="3.20.20.70">
    <property type="entry name" value="Aldolase class I"/>
    <property type="match status" value="1"/>
</dbReference>
<protein>
    <submittedName>
        <fullName evidence="1">Dihydrodipicolinate synthase family protein</fullName>
    </submittedName>
</protein>
<name>A0ABP9SKE4_9ACTN</name>
<sequence length="381" mass="40839">MVATIELPGEGRHAVGRAPSWPRVAAPPRLRRAYAAAHVVAGPDGTGGSTVDWDETMAFRHGLWRLGLGVADAMDTAQRGMGMDWPTTAELIRRSAAEAASVNGALACGANTDQLDLDSKPGLVEVLEAYRQQLELIEGSGATVVLMASRALAAAANGPEDYLSVYGTLLAEVRRPVILHWLGDAFDPALTGYWGHTDLDAAADTVIELITARAEKVDGIKVSLLDKDREIDLRRRLPAGVRLYTGDDFNYPELILGDGTRHSDALLGIFDGIAAPAAAALARLDEGDTDGYLAALRPTVPLSRHIFQAPTYHYKTGLAFLAWLNGQQSHFRLIGGYETARDAAHLSRLFVLADQAGVLADPELAAYRMNGYLDGSAEGFR</sequence>
<dbReference type="SUPFAM" id="SSF51569">
    <property type="entry name" value="Aldolase"/>
    <property type="match status" value="1"/>
</dbReference>
<gene>
    <name evidence="1" type="ORF">GCM10023322_70380</name>
</gene>
<dbReference type="InterPro" id="IPR013785">
    <property type="entry name" value="Aldolase_TIM"/>
</dbReference>
<proteinExistence type="predicted"/>
<evidence type="ECO:0000313" key="1">
    <source>
        <dbReference type="EMBL" id="GAA5197977.1"/>
    </source>
</evidence>
<dbReference type="Pfam" id="PF06187">
    <property type="entry name" value="DUF993"/>
    <property type="match status" value="1"/>
</dbReference>
<accession>A0ABP9SKE4</accession>
<dbReference type="Proteomes" id="UP001501570">
    <property type="component" value="Unassembled WGS sequence"/>
</dbReference>